<comment type="caution">
    <text evidence="1">The sequence shown here is derived from an EMBL/GenBank/DDBJ whole genome shotgun (WGS) entry which is preliminary data.</text>
</comment>
<name>A0A9D1H363_9FIRM</name>
<sequence length="173" mass="20375">MAGLSKNHFYYGAILAAIIEYNPDTALVLLEQTDARNVYKIQTNTSQECTIFFKYASGKNNHWQFNFSADDRRFLEEEYKKKTPTFIYLLCAKEKLRKSEIVVLNYDEYKQIPNNSYLYVTLADRGHYFSVSNLQIRRNRLKQTFDDLIKETVEKSKGYYCPKCGEKITKLNL</sequence>
<evidence type="ECO:0000313" key="1">
    <source>
        <dbReference type="EMBL" id="HIT85762.1"/>
    </source>
</evidence>
<dbReference type="Proteomes" id="UP000824165">
    <property type="component" value="Unassembled WGS sequence"/>
</dbReference>
<organism evidence="1 2">
    <name type="scientific">Candidatus Ornithomonoglobus intestinigallinarum</name>
    <dbReference type="NCBI Taxonomy" id="2840894"/>
    <lineage>
        <taxon>Bacteria</taxon>
        <taxon>Bacillati</taxon>
        <taxon>Bacillota</taxon>
        <taxon>Clostridia</taxon>
        <taxon>Candidatus Ornithomonoglobus</taxon>
    </lineage>
</organism>
<dbReference type="AlphaFoldDB" id="A0A9D1H363"/>
<gene>
    <name evidence="1" type="ORF">IAA60_07660</name>
</gene>
<protein>
    <submittedName>
        <fullName evidence="1">Uncharacterized protein</fullName>
    </submittedName>
</protein>
<dbReference type="EMBL" id="DVLU01000075">
    <property type="protein sequence ID" value="HIT85762.1"/>
    <property type="molecule type" value="Genomic_DNA"/>
</dbReference>
<proteinExistence type="predicted"/>
<evidence type="ECO:0000313" key="2">
    <source>
        <dbReference type="Proteomes" id="UP000824165"/>
    </source>
</evidence>
<reference evidence="1" key="1">
    <citation type="submission" date="2020-10" db="EMBL/GenBank/DDBJ databases">
        <authorList>
            <person name="Gilroy R."/>
        </authorList>
    </citation>
    <scope>NUCLEOTIDE SEQUENCE</scope>
    <source>
        <strain evidence="1">CHK181-108</strain>
    </source>
</reference>
<reference evidence="1" key="2">
    <citation type="journal article" date="2021" name="PeerJ">
        <title>Extensive microbial diversity within the chicken gut microbiome revealed by metagenomics and culture.</title>
        <authorList>
            <person name="Gilroy R."/>
            <person name="Ravi A."/>
            <person name="Getino M."/>
            <person name="Pursley I."/>
            <person name="Horton D.L."/>
            <person name="Alikhan N.F."/>
            <person name="Baker D."/>
            <person name="Gharbi K."/>
            <person name="Hall N."/>
            <person name="Watson M."/>
            <person name="Adriaenssens E.M."/>
            <person name="Foster-Nyarko E."/>
            <person name="Jarju S."/>
            <person name="Secka A."/>
            <person name="Antonio M."/>
            <person name="Oren A."/>
            <person name="Chaudhuri R.R."/>
            <person name="La Ragione R."/>
            <person name="Hildebrand F."/>
            <person name="Pallen M.J."/>
        </authorList>
    </citation>
    <scope>NUCLEOTIDE SEQUENCE</scope>
    <source>
        <strain evidence="1">CHK181-108</strain>
    </source>
</reference>
<accession>A0A9D1H363</accession>